<protein>
    <submittedName>
        <fullName evidence="1">Uncharacterized protein</fullName>
    </submittedName>
</protein>
<name>A0A7W7RNP1_9ACTN</name>
<comment type="caution">
    <text evidence="1">The sequence shown here is derived from an EMBL/GenBank/DDBJ whole genome shotgun (WGS) entry which is preliminary data.</text>
</comment>
<dbReference type="RefSeq" id="WP_184585098.1">
    <property type="nucleotide sequence ID" value="NZ_JACHJT010000002.1"/>
</dbReference>
<reference evidence="1 2" key="1">
    <citation type="submission" date="2020-08" db="EMBL/GenBank/DDBJ databases">
        <title>Sequencing the genomes of 1000 actinobacteria strains.</title>
        <authorList>
            <person name="Klenk H.-P."/>
        </authorList>
    </citation>
    <scope>NUCLEOTIDE SEQUENCE [LARGE SCALE GENOMIC DNA]</scope>
    <source>
        <strain evidence="1 2">DSM 102030</strain>
    </source>
</reference>
<keyword evidence="2" id="KW-1185">Reference proteome</keyword>
<evidence type="ECO:0000313" key="2">
    <source>
        <dbReference type="Proteomes" id="UP000523007"/>
    </source>
</evidence>
<gene>
    <name evidence="1" type="ORF">F4561_006251</name>
</gene>
<dbReference type="Proteomes" id="UP000523007">
    <property type="component" value="Unassembled WGS sequence"/>
</dbReference>
<dbReference type="EMBL" id="JACHJT010000002">
    <property type="protein sequence ID" value="MBB4935357.1"/>
    <property type="molecule type" value="Genomic_DNA"/>
</dbReference>
<accession>A0A7W7RNP1</accession>
<dbReference type="AlphaFoldDB" id="A0A7W7RNP1"/>
<organism evidence="1 2">
    <name type="scientific">Lipingzhangella halophila</name>
    <dbReference type="NCBI Taxonomy" id="1783352"/>
    <lineage>
        <taxon>Bacteria</taxon>
        <taxon>Bacillati</taxon>
        <taxon>Actinomycetota</taxon>
        <taxon>Actinomycetes</taxon>
        <taxon>Streptosporangiales</taxon>
        <taxon>Nocardiopsidaceae</taxon>
        <taxon>Lipingzhangella</taxon>
    </lineage>
</organism>
<proteinExistence type="predicted"/>
<evidence type="ECO:0000313" key="1">
    <source>
        <dbReference type="EMBL" id="MBB4935357.1"/>
    </source>
</evidence>
<sequence>MAPLWLMCRSWARYVETQRHPATARRLAHLEGMVDAGAPDTRAAISEIARIQAWADAELDD</sequence>